<evidence type="ECO:0000313" key="4">
    <source>
        <dbReference type="Proteomes" id="UP000477750"/>
    </source>
</evidence>
<dbReference type="RefSeq" id="WP_153027062.1">
    <property type="nucleotide sequence ID" value="NZ_WIAO01000031.1"/>
</dbReference>
<dbReference type="InterPro" id="IPR014729">
    <property type="entry name" value="Rossmann-like_a/b/a_fold"/>
</dbReference>
<proteinExistence type="inferred from homology"/>
<comment type="caution">
    <text evidence="3">The sequence shown here is derived from an EMBL/GenBank/DDBJ whole genome shotgun (WGS) entry which is preliminary data.</text>
</comment>
<accession>A0A6L5GE20</accession>
<evidence type="ECO:0000313" key="3">
    <source>
        <dbReference type="EMBL" id="MQM27942.1"/>
    </source>
</evidence>
<dbReference type="AlphaFoldDB" id="A0A6L5GE20"/>
<gene>
    <name evidence="3" type="ORF">GFD30_20580</name>
</gene>
<dbReference type="SUPFAM" id="SSF52402">
    <property type="entry name" value="Adenine nucleotide alpha hydrolases-like"/>
    <property type="match status" value="1"/>
</dbReference>
<comment type="similarity">
    <text evidence="1">Belongs to the universal stress protein A family.</text>
</comment>
<sequence length="150" mass="15314">MDASDEEQHRGRIVVGVDGSPSSILALRWALKQAEATGAEVEAVHAWEFPISFGTPVALLPGEDIAAEASTALAAAIGKVTAGDSGVTVHRRVVMGDPAGVLLSKAKDADLLVVGSRGYGAFARSLLGSVSQRCAQHAACPVVVVRSAEG</sequence>
<name>A0A6L5GE20_9ACTN</name>
<evidence type="ECO:0000256" key="1">
    <source>
        <dbReference type="ARBA" id="ARBA00008791"/>
    </source>
</evidence>
<dbReference type="PANTHER" id="PTHR46553:SF3">
    <property type="entry name" value="ADENINE NUCLEOTIDE ALPHA HYDROLASES-LIKE SUPERFAMILY PROTEIN"/>
    <property type="match status" value="1"/>
</dbReference>
<dbReference type="Pfam" id="PF00582">
    <property type="entry name" value="Usp"/>
    <property type="match status" value="1"/>
</dbReference>
<dbReference type="EMBL" id="WIAO01000031">
    <property type="protein sequence ID" value="MQM27942.1"/>
    <property type="molecule type" value="Genomic_DNA"/>
</dbReference>
<dbReference type="PRINTS" id="PR01438">
    <property type="entry name" value="UNVRSLSTRESS"/>
</dbReference>
<evidence type="ECO:0000259" key="2">
    <source>
        <dbReference type="Pfam" id="PF00582"/>
    </source>
</evidence>
<keyword evidence="4" id="KW-1185">Reference proteome</keyword>
<dbReference type="Proteomes" id="UP000477750">
    <property type="component" value="Unassembled WGS sequence"/>
</dbReference>
<protein>
    <submittedName>
        <fullName evidence="3">Universal stress protein</fullName>
    </submittedName>
</protein>
<dbReference type="PANTHER" id="PTHR46553">
    <property type="entry name" value="ADENINE NUCLEOTIDE ALPHA HYDROLASES-LIKE SUPERFAMILY PROTEIN"/>
    <property type="match status" value="1"/>
</dbReference>
<dbReference type="InterPro" id="IPR006016">
    <property type="entry name" value="UspA"/>
</dbReference>
<reference evidence="3 4" key="1">
    <citation type="submission" date="2019-10" db="EMBL/GenBank/DDBJ databases">
        <title>Glycomyces albidus sp. nov., a novel actinomycete isolated from rhizosphere soil of wheat (Triticum aestivum L.).</title>
        <authorList>
            <person name="Qian L."/>
        </authorList>
    </citation>
    <scope>NUCLEOTIDE SEQUENCE [LARGE SCALE GENOMIC DNA]</scope>
    <source>
        <strain evidence="3 4">NEAU-7082</strain>
    </source>
</reference>
<feature type="domain" description="UspA" evidence="2">
    <location>
        <begin position="11"/>
        <end position="146"/>
    </location>
</feature>
<dbReference type="InterPro" id="IPR006015">
    <property type="entry name" value="Universal_stress_UspA"/>
</dbReference>
<organism evidence="3 4">
    <name type="scientific">Glycomyces albidus</name>
    <dbReference type="NCBI Taxonomy" id="2656774"/>
    <lineage>
        <taxon>Bacteria</taxon>
        <taxon>Bacillati</taxon>
        <taxon>Actinomycetota</taxon>
        <taxon>Actinomycetes</taxon>
        <taxon>Glycomycetales</taxon>
        <taxon>Glycomycetaceae</taxon>
        <taxon>Glycomyces</taxon>
    </lineage>
</organism>
<dbReference type="Gene3D" id="3.40.50.620">
    <property type="entry name" value="HUPs"/>
    <property type="match status" value="1"/>
</dbReference>
<dbReference type="CDD" id="cd23659">
    <property type="entry name" value="USP_At3g01520-like"/>
    <property type="match status" value="1"/>
</dbReference>